<evidence type="ECO:0000256" key="1">
    <source>
        <dbReference type="SAM" id="MobiDB-lite"/>
    </source>
</evidence>
<feature type="non-terminal residue" evidence="2">
    <location>
        <position position="90"/>
    </location>
</feature>
<organism evidence="2 3">
    <name type="scientific">Gigaspora margarita</name>
    <dbReference type="NCBI Taxonomy" id="4874"/>
    <lineage>
        <taxon>Eukaryota</taxon>
        <taxon>Fungi</taxon>
        <taxon>Fungi incertae sedis</taxon>
        <taxon>Mucoromycota</taxon>
        <taxon>Glomeromycotina</taxon>
        <taxon>Glomeromycetes</taxon>
        <taxon>Diversisporales</taxon>
        <taxon>Gigasporaceae</taxon>
        <taxon>Gigaspora</taxon>
    </lineage>
</organism>
<reference evidence="2 3" key="1">
    <citation type="submission" date="2021-06" db="EMBL/GenBank/DDBJ databases">
        <authorList>
            <person name="Kallberg Y."/>
            <person name="Tangrot J."/>
            <person name="Rosling A."/>
        </authorList>
    </citation>
    <scope>NUCLEOTIDE SEQUENCE [LARGE SCALE GENOMIC DNA]</scope>
    <source>
        <strain evidence="2 3">120-4 pot B 10/14</strain>
    </source>
</reference>
<name>A0ABN7X1N3_GIGMA</name>
<accession>A0ABN7X1N3</accession>
<dbReference type="Proteomes" id="UP000789901">
    <property type="component" value="Unassembled WGS sequence"/>
</dbReference>
<keyword evidence="3" id="KW-1185">Reference proteome</keyword>
<evidence type="ECO:0000313" key="3">
    <source>
        <dbReference type="Proteomes" id="UP000789901"/>
    </source>
</evidence>
<dbReference type="EMBL" id="CAJVQB010081151">
    <property type="protein sequence ID" value="CAG8845841.1"/>
    <property type="molecule type" value="Genomic_DNA"/>
</dbReference>
<feature type="non-terminal residue" evidence="2">
    <location>
        <position position="1"/>
    </location>
</feature>
<comment type="caution">
    <text evidence="2">The sequence shown here is derived from an EMBL/GenBank/DDBJ whole genome shotgun (WGS) entry which is preliminary data.</text>
</comment>
<feature type="compositionally biased region" description="Low complexity" evidence="1">
    <location>
        <begin position="61"/>
        <end position="72"/>
    </location>
</feature>
<protein>
    <submittedName>
        <fullName evidence="2">24106_t:CDS:1</fullName>
    </submittedName>
</protein>
<sequence length="90" mass="9910">SNDTKKNNEQNSTTSLPPLVLTSVPKKKAKQISHTLETKIKNINNKIVSNYLSHTQSTHPFTFSFSNATTSSRLTSPQQSNNTSQLPSPP</sequence>
<evidence type="ECO:0000313" key="2">
    <source>
        <dbReference type="EMBL" id="CAG8845841.1"/>
    </source>
</evidence>
<gene>
    <name evidence="2" type="ORF">GMARGA_LOCUS37859</name>
</gene>
<feature type="region of interest" description="Disordered" evidence="1">
    <location>
        <begin position="1"/>
        <end position="26"/>
    </location>
</feature>
<feature type="region of interest" description="Disordered" evidence="1">
    <location>
        <begin position="58"/>
        <end position="90"/>
    </location>
</feature>
<proteinExistence type="predicted"/>
<feature type="compositionally biased region" description="Polar residues" evidence="1">
    <location>
        <begin position="73"/>
        <end position="90"/>
    </location>
</feature>